<reference evidence="2" key="1">
    <citation type="submission" date="2024-05" db="EMBL/GenBank/DDBJ databases">
        <authorList>
            <person name="Guo T.T."/>
            <person name="Zhang Y."/>
            <person name="Kong J."/>
        </authorList>
    </citation>
    <scope>NUCLEOTIDE SEQUENCE</scope>
</reference>
<keyword evidence="1" id="KW-0472">Membrane</keyword>
<evidence type="ECO:0000313" key="2">
    <source>
        <dbReference type="EMBL" id="XBS48983.1"/>
    </source>
</evidence>
<accession>A0AAU7PGD9</accession>
<sequence>MIKGLEGKFMDFIKAIWDLYPHTRTETFWFIIASAEFCTICTMGSWVLKLYHKNRKLTNQSGSSSVDRMHIQTGNIDIDLAGQPASNLSNEQEQFIRDITSGTINNISQKESTTNEN</sequence>
<proteinExistence type="predicted"/>
<protein>
    <submittedName>
        <fullName evidence="2">Uncharacterized protein</fullName>
    </submittedName>
</protein>
<name>A0AAU7PGD9_9VIRU</name>
<dbReference type="EMBL" id="PP779550">
    <property type="protein sequence ID" value="XBS48983.1"/>
    <property type="molecule type" value="Genomic_DNA"/>
</dbReference>
<organism evidence="2">
    <name type="scientific">Lactobacillus phage G2-Guo</name>
    <dbReference type="NCBI Taxonomy" id="3155564"/>
    <lineage>
        <taxon>Viruses</taxon>
    </lineage>
</organism>
<keyword evidence="1" id="KW-1133">Transmembrane helix</keyword>
<gene>
    <name evidence="2" type="ORF">G200009</name>
</gene>
<feature type="transmembrane region" description="Helical" evidence="1">
    <location>
        <begin position="27"/>
        <end position="48"/>
    </location>
</feature>
<evidence type="ECO:0000256" key="1">
    <source>
        <dbReference type="SAM" id="Phobius"/>
    </source>
</evidence>
<keyword evidence="1" id="KW-0812">Transmembrane</keyword>